<dbReference type="EMBL" id="CAMXCT030004580">
    <property type="protein sequence ID" value="CAL4796947.1"/>
    <property type="molecule type" value="Genomic_DNA"/>
</dbReference>
<name>A0A9P1DG74_9DINO</name>
<feature type="region of interest" description="Disordered" evidence="2">
    <location>
        <begin position="2545"/>
        <end position="2680"/>
    </location>
</feature>
<feature type="compositionally biased region" description="Basic and acidic residues" evidence="2">
    <location>
        <begin position="928"/>
        <end position="942"/>
    </location>
</feature>
<feature type="region of interest" description="Disordered" evidence="2">
    <location>
        <begin position="909"/>
        <end position="1035"/>
    </location>
</feature>
<evidence type="ECO:0000313" key="5">
    <source>
        <dbReference type="EMBL" id="CAL4796947.1"/>
    </source>
</evidence>
<feature type="compositionally biased region" description="Low complexity" evidence="2">
    <location>
        <begin position="960"/>
        <end position="974"/>
    </location>
</feature>
<feature type="compositionally biased region" description="Basic and acidic residues" evidence="2">
    <location>
        <begin position="2596"/>
        <end position="2607"/>
    </location>
</feature>
<dbReference type="Gene3D" id="3.40.50.300">
    <property type="entry name" value="P-loop containing nucleotide triphosphate hydrolases"/>
    <property type="match status" value="2"/>
</dbReference>
<sequence length="2707" mass="300830">MCLDNAWATKAAIHDAAGIKDPWNASDVSVPCWALQGRPCQDLDSPRVASGNLGPGGNLGFGRLDAEIHADSLPPAEEELQPKGFFGRAWDQLFGILSLDLGSFQRYPDPSGVSNLPSDPTVWIFGLMLGWPLLQNLFAASGGAAPQAGSPRTIQEGDLVKVEELEVHKEYNGLQGRVLGRVAADGGDVKHGSPAMSHQRFLTILSVLWASSAAFKLLDVGAPRAGTQTMYDAMRILGFNPLHTGVSREIRPPLCDYLFGNGRLEDALATLAAFDGAMDEPVMLMYEEVMAAFPETKFVLTIRDAESWFSNYLHVGQMMYFSADVSGWVADTNSTDYKCSGMRAWGCNFRDPSAEEKETCLQNYARHNERVQEVIPPERLLVYNWSDGWAPLAHFLGTAIPEEEFPHEDSLVLGSFTPIRVSLCEYLFGNGPLEDAIALLGAFDAAMDEPVMLMYEEVMAAFPEAKFLLTLSDAESWFNSTVELARTMSFNRAVMSVPDPLDELDRNSWKFLCSGMKSWGCNFENSSAEEKETCLQNYARHNERVQEVIPPERLLVYNWSDGWAPLAHFLGTAIPEEEFPHEDAVKSRNEEREVEALSTECSSKLEARRRMFAVSDSFLSIFGALCSFSICAEASENVTAWKLRRIFITLGPLAGVMLPVTFALSRLRDVAERFSLACEKTGAQGPCYVPMEGGSTVARARLAALLAFLLAGPWVYLADNPEYYRDLSFDKGELVECHLYDDGGGAQGFGLWDIREQLEKAKSGLWVKARLIAVSDAHLKWWLTSGPGSREKRRFPLHFCAGPLASCKKKLQDPTFEFHTDFFRKVVAGSITDKKIGWFKDESAKDDIAAEVSRLAGIATPRGGVGATAKKTPLNFSDSENPPSEVALGVTPPAGENVEARLVDLRQSLGKVKAKDKKDKKAKKAKEAKRPKSADDKKKPAAAEDAPLWFGKRKPGGAEAGSRSTSSSSESSARGHPRDKGRRSKKEGRAHRARKSRRVGDRGPFGTGTKVHFEKESGSSFSSEGEAGDGQVFQAAPSSKSKHLQLLEYAQKNPGRLASRLLSKMRTLLAREEGALNAEASQANLTPATATSYFLTVLIPLHRDRLNLRVQRELRTIARALDLVAMGTPERAADVLAQRMKALEMMIADQSWARAAHIELLPPEGATLVEPDERPDYIPVALLKNILQYKTGQGKDRTWRRRWPSSAVFVLLHFHRADDKDSDDDGDDVGAKPGAKAESAQRVGSGAGPEGPDAGGLKAKKNKSDWDYKNIRDAFIKQKKNEGYTYAKAKDLWDQSNEKASYLGAASVQAGLRGAAIDVVDCPVWDLVTPAAFASLGLLALRSHERKEHLQENKMRAWKGKGIGKEGEGKGKARDDKGKGKKGQRWSEVKVMDSLDESSDVAELDDDELDPVLTDREEDVADLSPVAAEADMSVTADPRIQPTTTLVEWQDLVGETFKQCPSMADLGKYLMSQVCRAPTPLGRFFRQWCQPAQPPPGAEPAHQRRGDILPIPPWLVTAAVDGVTASNVYWVWFITVILNFNYCAGWSKPVCVPMEDKLTSNQAEALRQLGELVDTNILSAEPLGSLGQARELLASKKFDYSGAPIEYMEELKADRVAPAWPRPGEAAVQPIAKYLGEATRQALMDPTRLLLPPDKMPHRAPRSRVRATDAEWFAICSLAHERGIMKPVDDDLIPRDRMGHLITNGAGAVLKEKQVDGRLVKCQRFISILCPINAVTVPLEGEQSTLPFIGSMTSIQLDEEEVAYLESEDLQSAFNLFAAPEQWLPMFAYSKKVDGAAFGLEAGKLVRPALATIPMGWHSAVGLVQEAVRCLVFERCGVPRSLSVEKNRPLPPGPDRAIVYLDNFDEIRVVQRVSQELADESDSMSEYHRRFIEVCDQDGLPRSAGKQLIHAFVGGLQGGQFDGQRGTLKVAPDKLHNFVRISMALLSSKSWGEYQLRHWAGKAAFIAAFKRLLFSNLFEIFPLIEASRRGDVARLSPEISCTDASPTGGATAVATRFKSHFLQVPDAQVDDRRCAHCEEELDDHDVTYPCSRRCGLRSCSPMCAYTHEGLRSSGVDLKIPSYPWDFFTPEGKKKLDQMEADSCLAATHWAPERKTFSAVRGRPIQLPSGRYVAGPKVLRSKEKPWGFSNLGRDDMIKVRQGNGMAKRSLQGFKEGLDAGRIVTLEHPWSSFIWDTPEAKELLLDPRVFVICFSDCCWGGWRRKWTCIITSDPGLHQALHHPHCPGHYWLKPSELHDTPGGLIFESETERDYPWSFCVAYAQALKESMNRRTPQPVGMLPRDELMAIFSAVKRATKGLQKEEVAMKVAKQVNAWVNSMTPGQEVDHLAKLLRHVSTRGCDVKILLDPEDGSLALMAPYPAFVWFWRTLVAYRWGQPQHINLLEVSAFLVEIRRRARDSTALRGRFVNITDSQVAYHCLTKGRSPSSRLNRLIRRVAAVSFAADLTPFHIWTISKWNFADHGSRLDVDKPRPSVTQMWLRGLLSFLPLRSLLRRARKPLEIQYSTADDTVPTLGRVLCQLRVPRRTGKRKVAATAEQPEKKNVSTAKAKGKKMLRKKKPVEVQDEEDSPAEYVPTEKNMAKIEQMLKDAQEEEKQEGKKRKTLKDIIAKKKEERKEKRKERQQKDLGRPMTSKEKLKLKLKNIKEHSLTKKKNVAKKEKAAPMVKSTPCMYLKAGKVCPHAQCRYSHDL</sequence>
<dbReference type="EMBL" id="CAMXCT010004580">
    <property type="protein sequence ID" value="CAI4009635.1"/>
    <property type="molecule type" value="Genomic_DNA"/>
</dbReference>
<dbReference type="EMBL" id="CAMXCT020004580">
    <property type="protein sequence ID" value="CAL1163010.1"/>
    <property type="molecule type" value="Genomic_DNA"/>
</dbReference>
<keyword evidence="1" id="KW-0479">Metal-binding</keyword>
<dbReference type="OrthoDB" id="408152at2759"/>
<dbReference type="SUPFAM" id="SSF52540">
    <property type="entry name" value="P-loop containing nucleoside triphosphate hydrolases"/>
    <property type="match status" value="2"/>
</dbReference>
<evidence type="ECO:0000313" key="6">
    <source>
        <dbReference type="Proteomes" id="UP001152797"/>
    </source>
</evidence>
<feature type="region of interest" description="Disordered" evidence="2">
    <location>
        <begin position="1219"/>
        <end position="1262"/>
    </location>
</feature>
<feature type="compositionally biased region" description="Basic residues" evidence="2">
    <location>
        <begin position="2566"/>
        <end position="2576"/>
    </location>
</feature>
<feature type="compositionally biased region" description="Acidic residues" evidence="2">
    <location>
        <begin position="1394"/>
        <end position="1405"/>
    </location>
</feature>
<feature type="domain" description="C3H1-type" evidence="3">
    <location>
        <begin position="2681"/>
        <end position="2707"/>
    </location>
</feature>
<comment type="caution">
    <text evidence="4">The sequence shown here is derived from an EMBL/GenBank/DDBJ whole genome shotgun (WGS) entry which is preliminary data.</text>
</comment>
<reference evidence="4" key="1">
    <citation type="submission" date="2022-10" db="EMBL/GenBank/DDBJ databases">
        <authorList>
            <person name="Chen Y."/>
            <person name="Dougan E. K."/>
            <person name="Chan C."/>
            <person name="Rhodes N."/>
            <person name="Thang M."/>
        </authorList>
    </citation>
    <scope>NUCLEOTIDE SEQUENCE</scope>
</reference>
<feature type="region of interest" description="Disordered" evidence="2">
    <location>
        <begin position="861"/>
        <end position="893"/>
    </location>
</feature>
<evidence type="ECO:0000259" key="3">
    <source>
        <dbReference type="PROSITE" id="PS50103"/>
    </source>
</evidence>
<accession>A0A9P1DG74</accession>
<evidence type="ECO:0000313" key="4">
    <source>
        <dbReference type="EMBL" id="CAI4009635.1"/>
    </source>
</evidence>
<dbReference type="Pfam" id="PF17784">
    <property type="entry name" value="Sulfotransfer_4"/>
    <property type="match status" value="2"/>
</dbReference>
<feature type="compositionally biased region" description="Basic and acidic residues" evidence="2">
    <location>
        <begin position="2640"/>
        <end position="2666"/>
    </location>
</feature>
<feature type="region of interest" description="Disordered" evidence="2">
    <location>
        <begin position="1361"/>
        <end position="1405"/>
    </location>
</feature>
<proteinExistence type="predicted"/>
<evidence type="ECO:0000256" key="1">
    <source>
        <dbReference type="PROSITE-ProRule" id="PRU00723"/>
    </source>
</evidence>
<feature type="compositionally biased region" description="Basic residues" evidence="2">
    <location>
        <begin position="975"/>
        <end position="997"/>
    </location>
</feature>
<dbReference type="InterPro" id="IPR027417">
    <property type="entry name" value="P-loop_NTPase"/>
</dbReference>
<dbReference type="InterPro" id="IPR040632">
    <property type="entry name" value="Sulfotransfer_4"/>
</dbReference>
<feature type="zinc finger region" description="C3H1-type" evidence="1">
    <location>
        <begin position="2681"/>
        <end position="2707"/>
    </location>
</feature>
<evidence type="ECO:0000256" key="2">
    <source>
        <dbReference type="SAM" id="MobiDB-lite"/>
    </source>
</evidence>
<dbReference type="GO" id="GO:0008270">
    <property type="term" value="F:zinc ion binding"/>
    <property type="evidence" value="ECO:0007669"/>
    <property type="project" value="UniProtKB-KW"/>
</dbReference>
<keyword evidence="1" id="KW-0863">Zinc-finger</keyword>
<dbReference type="PANTHER" id="PTHR36978:SF4">
    <property type="entry name" value="P-LOOP CONTAINING NUCLEOSIDE TRIPHOSPHATE HYDROLASE PROTEIN"/>
    <property type="match status" value="1"/>
</dbReference>
<keyword evidence="6" id="KW-1185">Reference proteome</keyword>
<feature type="compositionally biased region" description="Basic residues" evidence="2">
    <location>
        <begin position="912"/>
        <end position="927"/>
    </location>
</feature>
<feature type="compositionally biased region" description="Basic and acidic residues" evidence="2">
    <location>
        <begin position="1363"/>
        <end position="1378"/>
    </location>
</feature>
<keyword evidence="1" id="KW-0862">Zinc</keyword>
<dbReference type="PROSITE" id="PS50103">
    <property type="entry name" value="ZF_C3H1"/>
    <property type="match status" value="1"/>
</dbReference>
<feature type="compositionally biased region" description="Basic and acidic residues" evidence="2">
    <location>
        <begin position="2621"/>
        <end position="2633"/>
    </location>
</feature>
<gene>
    <name evidence="4" type="ORF">C1SCF055_LOCUS34977</name>
</gene>
<dbReference type="InterPro" id="IPR000571">
    <property type="entry name" value="Znf_CCCH"/>
</dbReference>
<organism evidence="4">
    <name type="scientific">Cladocopium goreaui</name>
    <dbReference type="NCBI Taxonomy" id="2562237"/>
    <lineage>
        <taxon>Eukaryota</taxon>
        <taxon>Sar</taxon>
        <taxon>Alveolata</taxon>
        <taxon>Dinophyceae</taxon>
        <taxon>Suessiales</taxon>
        <taxon>Symbiodiniaceae</taxon>
        <taxon>Cladocopium</taxon>
    </lineage>
</organism>
<reference evidence="5 6" key="2">
    <citation type="submission" date="2024-05" db="EMBL/GenBank/DDBJ databases">
        <authorList>
            <person name="Chen Y."/>
            <person name="Shah S."/>
            <person name="Dougan E. K."/>
            <person name="Thang M."/>
            <person name="Chan C."/>
        </authorList>
    </citation>
    <scope>NUCLEOTIDE SEQUENCE [LARGE SCALE GENOMIC DNA]</scope>
</reference>
<protein>
    <submittedName>
        <fullName evidence="5">CS domain-containing protein</fullName>
    </submittedName>
</protein>
<dbReference type="PANTHER" id="PTHR36978">
    <property type="entry name" value="P-LOOP CONTAINING NUCLEOTIDE TRIPHOSPHATE HYDROLASE"/>
    <property type="match status" value="1"/>
</dbReference>
<dbReference type="Proteomes" id="UP001152797">
    <property type="component" value="Unassembled WGS sequence"/>
</dbReference>